<proteinExistence type="predicted"/>
<feature type="compositionally biased region" description="Polar residues" evidence="2">
    <location>
        <begin position="394"/>
        <end position="413"/>
    </location>
</feature>
<dbReference type="HOGENOM" id="CLU_616741_0_0_1"/>
<feature type="coiled-coil region" evidence="1">
    <location>
        <begin position="256"/>
        <end position="286"/>
    </location>
</feature>
<dbReference type="PANTHER" id="PTHR14845">
    <property type="entry name" value="COILED-COIL DOMAIN-CONTAINING 166"/>
    <property type="match status" value="1"/>
</dbReference>
<feature type="coiled-coil region" evidence="1">
    <location>
        <begin position="169"/>
        <end position="229"/>
    </location>
</feature>
<dbReference type="AlphaFoldDB" id="F4PCL9"/>
<dbReference type="STRING" id="684364.F4PCL9"/>
<evidence type="ECO:0000256" key="1">
    <source>
        <dbReference type="SAM" id="Coils"/>
    </source>
</evidence>
<evidence type="ECO:0000313" key="4">
    <source>
        <dbReference type="Proteomes" id="UP000007241"/>
    </source>
</evidence>
<reference evidence="3 4" key="1">
    <citation type="submission" date="2009-12" db="EMBL/GenBank/DDBJ databases">
        <title>The draft genome of Batrachochytrium dendrobatidis.</title>
        <authorList>
            <consortium name="US DOE Joint Genome Institute (JGI-PGF)"/>
            <person name="Kuo A."/>
            <person name="Salamov A."/>
            <person name="Schmutz J."/>
            <person name="Lucas S."/>
            <person name="Pitluck S."/>
            <person name="Rosenblum E."/>
            <person name="Stajich J."/>
            <person name="Eisen M."/>
            <person name="Grigoriev I.V."/>
        </authorList>
    </citation>
    <scope>NUCLEOTIDE SEQUENCE [LARGE SCALE GENOMIC DNA]</scope>
    <source>
        <strain evidence="4">JAM81 / FGSC 10211</strain>
    </source>
</reference>
<keyword evidence="1" id="KW-0175">Coiled coil</keyword>
<dbReference type="Proteomes" id="UP000007241">
    <property type="component" value="Unassembled WGS sequence"/>
</dbReference>
<evidence type="ECO:0000256" key="2">
    <source>
        <dbReference type="SAM" id="MobiDB-lite"/>
    </source>
</evidence>
<dbReference type="GeneID" id="18244571"/>
<evidence type="ECO:0000313" key="3">
    <source>
        <dbReference type="EMBL" id="EGF76851.1"/>
    </source>
</evidence>
<gene>
    <name evidence="3" type="ORF">BATDEDRAFT_92269</name>
</gene>
<dbReference type="RefSeq" id="XP_006682479.1">
    <property type="nucleotide sequence ID" value="XM_006682416.1"/>
</dbReference>
<sequence>MDSQVSTIKGVKKIEATKKQPHAGGAFIRNILKKNTKGTGEIQIKELDESVLKKRLVKLDQELEDYKAKCAKYKKENDWYREEIETCQKDTADYIMYLESKKNEKLDAIQRLTESNQKDMDMYLLKRKKREEENQAKISEFHDQLVDFEMKLAAKETEIMQLSDTMARRTKHEGEMANIRKEMQNAELNHLTEMADLERSLLEARMKLQKEAENKIKSMESAAHEKAAKYLTDHTTALEAENSRLSQDLRKVTLATQQQIAHIECLERENRELEREQRLRHDLVKIRLKKIVEAQELDARYKNKQKYLHASRNKQIVANALYNKGLSALGSPLKMNKVHSLQVSDDTEINSSSKKSTGYGNRGTTEPQSTKAILNLNKELHSKTPCIEAKPHYTGNNPSLKTISSKNKNNDASTAQNKHYAVDLIDMQHHDSLWFEDDEDDEYQ</sequence>
<dbReference type="InParanoid" id="F4PCL9"/>
<feature type="coiled-coil region" evidence="1">
    <location>
        <begin position="49"/>
        <end position="118"/>
    </location>
</feature>
<feature type="region of interest" description="Disordered" evidence="2">
    <location>
        <begin position="390"/>
        <end position="413"/>
    </location>
</feature>
<feature type="region of interest" description="Disordered" evidence="2">
    <location>
        <begin position="342"/>
        <end position="369"/>
    </location>
</feature>
<dbReference type="PANTHER" id="PTHR14845:SF0">
    <property type="entry name" value="DUF4515 DOMAIN-CONTAINING PROTEIN"/>
    <property type="match status" value="1"/>
</dbReference>
<organism evidence="3 4">
    <name type="scientific">Batrachochytrium dendrobatidis (strain JAM81 / FGSC 10211)</name>
    <name type="common">Frog chytrid fungus</name>
    <dbReference type="NCBI Taxonomy" id="684364"/>
    <lineage>
        <taxon>Eukaryota</taxon>
        <taxon>Fungi</taxon>
        <taxon>Fungi incertae sedis</taxon>
        <taxon>Chytridiomycota</taxon>
        <taxon>Chytridiomycota incertae sedis</taxon>
        <taxon>Chytridiomycetes</taxon>
        <taxon>Rhizophydiales</taxon>
        <taxon>Rhizophydiales incertae sedis</taxon>
        <taxon>Batrachochytrium</taxon>
    </lineage>
</organism>
<protein>
    <submittedName>
        <fullName evidence="3">Uncharacterized protein</fullName>
    </submittedName>
</protein>
<dbReference type="OrthoDB" id="2129492at2759"/>
<dbReference type="EMBL" id="GL882894">
    <property type="protein sequence ID" value="EGF76851.1"/>
    <property type="molecule type" value="Genomic_DNA"/>
</dbReference>
<keyword evidence="4" id="KW-1185">Reference proteome</keyword>
<accession>F4PCL9</accession>
<name>F4PCL9_BATDJ</name>